<feature type="domain" description="PAS" evidence="2">
    <location>
        <begin position="14"/>
        <end position="84"/>
    </location>
</feature>
<dbReference type="InterPro" id="IPR051932">
    <property type="entry name" value="Bact_StressResp_Reg"/>
</dbReference>
<dbReference type="InterPro" id="IPR036513">
    <property type="entry name" value="STAS_dom_sf"/>
</dbReference>
<evidence type="ECO:0000259" key="2">
    <source>
        <dbReference type="PROSITE" id="PS50112"/>
    </source>
</evidence>
<dbReference type="GO" id="GO:0006355">
    <property type="term" value="P:regulation of DNA-templated transcription"/>
    <property type="evidence" value="ECO:0007669"/>
    <property type="project" value="InterPro"/>
</dbReference>
<dbReference type="SUPFAM" id="SSF55785">
    <property type="entry name" value="PYP-like sensor domain (PAS domain)"/>
    <property type="match status" value="4"/>
</dbReference>
<dbReference type="Pfam" id="PF08448">
    <property type="entry name" value="PAS_4"/>
    <property type="match status" value="3"/>
</dbReference>
<dbReference type="PROSITE" id="PS50801">
    <property type="entry name" value="STAS"/>
    <property type="match status" value="1"/>
</dbReference>
<keyword evidence="6" id="KW-1185">Reference proteome</keyword>
<name>B8G4P3_CHLAD</name>
<feature type="domain" description="PAS" evidence="2">
    <location>
        <begin position="263"/>
        <end position="331"/>
    </location>
</feature>
<dbReference type="InterPro" id="IPR001610">
    <property type="entry name" value="PAC"/>
</dbReference>
<dbReference type="PANTHER" id="PTHR33745:SF3">
    <property type="entry name" value="RSBT CO-ANTAGONIST PROTEIN RSBRC"/>
    <property type="match status" value="1"/>
</dbReference>
<keyword evidence="1" id="KW-0597">Phosphoprotein</keyword>
<evidence type="ECO:0000259" key="4">
    <source>
        <dbReference type="PROSITE" id="PS50801"/>
    </source>
</evidence>
<gene>
    <name evidence="5" type="ordered locus">Cagg_2651</name>
</gene>
<dbReference type="EMBL" id="CP001337">
    <property type="protein sequence ID" value="ACL25519.1"/>
    <property type="molecule type" value="Genomic_DNA"/>
</dbReference>
<dbReference type="Gene3D" id="3.30.750.24">
    <property type="entry name" value="STAS domain"/>
    <property type="match status" value="1"/>
</dbReference>
<sequence length="653" mass="73800">MHLDPSSMSNNSLLSERLLATIERTSLLVTETDAQGVITFVNPAAQRFFGYTPAECIGKTVLELTHPADRDRLQQTIIECVRDGRHLAEIENRILHRDGSVFHFLWSVAIHYSDQGTIIGFTSIGQDISALHQLRSELYEKREMLYTVIDHLPLGVFWKDKESRFLGCNRRVLEDSGLSSFKDIIGKTDFELPWRRQATYYQYSDRVVMASGPQTNIEETLVRGDGRQIWIRTTKLPLRRQGEVIGVLSFYEDITEQRQQNEYLRTLRLLVENAPDGIGIVDPDLRLTYTNQAFIELLGYEQLVGIGWPDLVHPDDREHLVHMVRRATTGEAAHGTLRYLRRDGSFLTVQVAIPVLRDRTNKLMGFGVINHDLTEQLEAMARLQASEQQQRALLQALPDLMFLLSRDGVFLQYKADGSDELAVRPEVFLHRRFDEVLPPVLAELTRHHLEIVNQTGQPQRYEYQLEIGGELHDYEARMHPSGDNVLVLVRDITEQRRAERERQTLILQEQIIQAQLVVLRELSTPLLPIANGVVVMPLIGTIDSSRAQQVMETLLDGVNRYQATVAIIDITGVKVVDTQVAGALIRTAQAASLLGAQVVLSGINPEIAQTLVQLSIDLAGIVTKATLQDGIAYALSRQQLRTRPVPTALKMVR</sequence>
<protein>
    <submittedName>
        <fullName evidence="5">PAS/PAC sensor protein</fullName>
    </submittedName>
</protein>
<accession>B8G4P3</accession>
<dbReference type="PROSITE" id="PS50113">
    <property type="entry name" value="PAC"/>
    <property type="match status" value="3"/>
</dbReference>
<dbReference type="PANTHER" id="PTHR33745">
    <property type="entry name" value="RSBT ANTAGONIST PROTEIN RSBS-RELATED"/>
    <property type="match status" value="1"/>
</dbReference>
<dbReference type="CDD" id="cd00130">
    <property type="entry name" value="PAS"/>
    <property type="match status" value="2"/>
</dbReference>
<dbReference type="AlphaFoldDB" id="B8G4P3"/>
<evidence type="ECO:0000256" key="1">
    <source>
        <dbReference type="ARBA" id="ARBA00022553"/>
    </source>
</evidence>
<dbReference type="STRING" id="326427.Cagg_2651"/>
<reference evidence="5" key="1">
    <citation type="submission" date="2008-12" db="EMBL/GenBank/DDBJ databases">
        <title>Complete sequence of Chloroflexus aggregans DSM 9485.</title>
        <authorList>
            <consortium name="US DOE Joint Genome Institute"/>
            <person name="Lucas S."/>
            <person name="Copeland A."/>
            <person name="Lapidus A."/>
            <person name="Glavina del Rio T."/>
            <person name="Dalin E."/>
            <person name="Tice H."/>
            <person name="Pitluck S."/>
            <person name="Foster B."/>
            <person name="Larimer F."/>
            <person name="Land M."/>
            <person name="Hauser L."/>
            <person name="Kyrpides N."/>
            <person name="Mikhailova N."/>
            <person name="Bryant D."/>
            <person name="Richardson P."/>
        </authorList>
    </citation>
    <scope>NUCLEOTIDE SEQUENCE</scope>
    <source>
        <strain evidence="5">DSM 9485</strain>
    </source>
</reference>
<dbReference type="CDD" id="cd07041">
    <property type="entry name" value="STAS_RsbR_RsbS_like"/>
    <property type="match status" value="1"/>
</dbReference>
<dbReference type="Gene3D" id="3.30.450.20">
    <property type="entry name" value="PAS domain"/>
    <property type="match status" value="4"/>
</dbReference>
<dbReference type="Pfam" id="PF00989">
    <property type="entry name" value="PAS"/>
    <property type="match status" value="1"/>
</dbReference>
<dbReference type="KEGG" id="cag:Cagg_2651"/>
<dbReference type="InterPro" id="IPR000700">
    <property type="entry name" value="PAS-assoc_C"/>
</dbReference>
<dbReference type="SUPFAM" id="SSF52091">
    <property type="entry name" value="SpoIIaa-like"/>
    <property type="match status" value="1"/>
</dbReference>
<dbReference type="InterPro" id="IPR002645">
    <property type="entry name" value="STAS_dom"/>
</dbReference>
<proteinExistence type="predicted"/>
<dbReference type="InterPro" id="IPR013656">
    <property type="entry name" value="PAS_4"/>
</dbReference>
<dbReference type="SMART" id="SM00091">
    <property type="entry name" value="PAS"/>
    <property type="match status" value="4"/>
</dbReference>
<dbReference type="Pfam" id="PF01740">
    <property type="entry name" value="STAS"/>
    <property type="match status" value="1"/>
</dbReference>
<feature type="domain" description="PAC" evidence="3">
    <location>
        <begin position="333"/>
        <end position="385"/>
    </location>
</feature>
<evidence type="ECO:0000259" key="3">
    <source>
        <dbReference type="PROSITE" id="PS50113"/>
    </source>
</evidence>
<dbReference type="HOGENOM" id="CLU_026775_5_0_0"/>
<dbReference type="InterPro" id="IPR000014">
    <property type="entry name" value="PAS"/>
</dbReference>
<dbReference type="RefSeq" id="WP_015941376.1">
    <property type="nucleotide sequence ID" value="NC_011831.1"/>
</dbReference>
<dbReference type="InterPro" id="IPR013767">
    <property type="entry name" value="PAS_fold"/>
</dbReference>
<dbReference type="PROSITE" id="PS50112">
    <property type="entry name" value="PAS"/>
    <property type="match status" value="2"/>
</dbReference>
<evidence type="ECO:0000313" key="5">
    <source>
        <dbReference type="EMBL" id="ACL25519.1"/>
    </source>
</evidence>
<feature type="domain" description="PAC" evidence="3">
    <location>
        <begin position="215"/>
        <end position="266"/>
    </location>
</feature>
<dbReference type="OrthoDB" id="9779734at2"/>
<evidence type="ECO:0000313" key="6">
    <source>
        <dbReference type="Proteomes" id="UP000002508"/>
    </source>
</evidence>
<feature type="domain" description="STAS" evidence="4">
    <location>
        <begin position="523"/>
        <end position="634"/>
    </location>
</feature>
<dbReference type="SMART" id="SM00086">
    <property type="entry name" value="PAC"/>
    <property type="match status" value="3"/>
</dbReference>
<dbReference type="InterPro" id="IPR035965">
    <property type="entry name" value="PAS-like_dom_sf"/>
</dbReference>
<dbReference type="Proteomes" id="UP000002508">
    <property type="component" value="Chromosome"/>
</dbReference>
<organism evidence="5 6">
    <name type="scientific">Chloroflexus aggregans (strain MD-66 / DSM 9485)</name>
    <dbReference type="NCBI Taxonomy" id="326427"/>
    <lineage>
        <taxon>Bacteria</taxon>
        <taxon>Bacillati</taxon>
        <taxon>Chloroflexota</taxon>
        <taxon>Chloroflexia</taxon>
        <taxon>Chloroflexales</taxon>
        <taxon>Chloroflexineae</taxon>
        <taxon>Chloroflexaceae</taxon>
        <taxon>Chloroflexus</taxon>
    </lineage>
</organism>
<dbReference type="NCBIfam" id="TIGR00229">
    <property type="entry name" value="sensory_box"/>
    <property type="match status" value="3"/>
</dbReference>
<dbReference type="eggNOG" id="COG1366">
    <property type="taxonomic scope" value="Bacteria"/>
</dbReference>
<feature type="domain" description="PAC" evidence="3">
    <location>
        <begin position="88"/>
        <end position="140"/>
    </location>
</feature>
<dbReference type="eggNOG" id="COG3829">
    <property type="taxonomic scope" value="Bacteria"/>
</dbReference>